<dbReference type="Pfam" id="PF14441">
    <property type="entry name" value="OTT_1508_deam"/>
    <property type="match status" value="1"/>
</dbReference>
<dbReference type="Proteomes" id="UP000757232">
    <property type="component" value="Unassembled WGS sequence"/>
</dbReference>
<gene>
    <name evidence="1" type="ORF">A7U60_g4373</name>
</gene>
<dbReference type="InterPro" id="IPR027796">
    <property type="entry name" value="OTT_1508_deam-like"/>
</dbReference>
<dbReference type="AlphaFoldDB" id="A0A9Q5HYP4"/>
<evidence type="ECO:0000313" key="2">
    <source>
        <dbReference type="Proteomes" id="UP000757232"/>
    </source>
</evidence>
<proteinExistence type="predicted"/>
<organism evidence="1 2">
    <name type="scientific">Sanghuangporus baumii</name>
    <name type="common">Phellinus baumii</name>
    <dbReference type="NCBI Taxonomy" id="108892"/>
    <lineage>
        <taxon>Eukaryota</taxon>
        <taxon>Fungi</taxon>
        <taxon>Dikarya</taxon>
        <taxon>Basidiomycota</taxon>
        <taxon>Agaricomycotina</taxon>
        <taxon>Agaricomycetes</taxon>
        <taxon>Hymenochaetales</taxon>
        <taxon>Hymenochaetaceae</taxon>
        <taxon>Sanghuangporus</taxon>
    </lineage>
</organism>
<protein>
    <submittedName>
        <fullName evidence="1">Uncharacterized protein</fullName>
    </submittedName>
</protein>
<accession>A0A9Q5HYP4</accession>
<keyword evidence="2" id="KW-1185">Reference proteome</keyword>
<evidence type="ECO:0000313" key="1">
    <source>
        <dbReference type="EMBL" id="OCB88465.1"/>
    </source>
</evidence>
<dbReference type="OrthoDB" id="3061617at2759"/>
<name>A0A9Q5HYP4_SANBA</name>
<reference evidence="1" key="1">
    <citation type="submission" date="2016-06" db="EMBL/GenBank/DDBJ databases">
        <title>Draft Genome sequence of the fungus Inonotus baumii.</title>
        <authorList>
            <person name="Zhu H."/>
            <person name="Lin W."/>
        </authorList>
    </citation>
    <scope>NUCLEOTIDE SEQUENCE</scope>
    <source>
        <strain evidence="1">821</strain>
    </source>
</reference>
<dbReference type="EMBL" id="LNZH02000178">
    <property type="protein sequence ID" value="OCB88465.1"/>
    <property type="molecule type" value="Genomic_DNA"/>
</dbReference>
<sequence>MDMIIRAADRAISEIRNNASVEGTHATSLYSRCSAILQEDYGVTKKDAFRRFWDKVFKLDLCVHQILCLTASPAMYKLPLPEIIIVPNLEKITLQYDFQGPELRALFNANPGIVSGADASTGEESILDCEGFLDMFKGKKLGTKINVGCHRHCEVNLLAYLLKNSIHACPYIAVSKLACVGCWMYFSAYNDIVGKRTLRISKYHVKGSHDKTYPNWVKPKLVCNDYAALPQEIDSALLAEAVDKLQTIQKLQQRPNRDSEGTDASESNLIYLPKTGEQLNMEDYRGLLIQKGLI</sequence>
<comment type="caution">
    <text evidence="1">The sequence shown here is derived from an EMBL/GenBank/DDBJ whole genome shotgun (WGS) entry which is preliminary data.</text>
</comment>